<feature type="domain" description="Glycosyltransferase 61 catalytic" evidence="1">
    <location>
        <begin position="109"/>
        <end position="288"/>
    </location>
</feature>
<evidence type="ECO:0000313" key="2">
    <source>
        <dbReference type="EMBL" id="MEA5441216.1"/>
    </source>
</evidence>
<gene>
    <name evidence="2" type="ORF">VB739_01460</name>
</gene>
<keyword evidence="2" id="KW-0808">Transferase</keyword>
<dbReference type="Proteomes" id="UP001302329">
    <property type="component" value="Unassembled WGS sequence"/>
</dbReference>
<keyword evidence="2" id="KW-0328">Glycosyltransferase</keyword>
<dbReference type="EC" id="2.4.-.-" evidence="2"/>
<dbReference type="GO" id="GO:0016757">
    <property type="term" value="F:glycosyltransferase activity"/>
    <property type="evidence" value="ECO:0007669"/>
    <property type="project" value="UniProtKB-KW"/>
</dbReference>
<comment type="caution">
    <text evidence="2">The sequence shown here is derived from an EMBL/GenBank/DDBJ whole genome shotgun (WGS) entry which is preliminary data.</text>
</comment>
<organism evidence="2 3">
    <name type="scientific">Cyanobium gracile UHCC 0281</name>
    <dbReference type="NCBI Taxonomy" id="3110309"/>
    <lineage>
        <taxon>Bacteria</taxon>
        <taxon>Bacillati</taxon>
        <taxon>Cyanobacteriota</taxon>
        <taxon>Cyanophyceae</taxon>
        <taxon>Synechococcales</taxon>
        <taxon>Prochlorococcaceae</taxon>
        <taxon>Cyanobium</taxon>
    </lineage>
</organism>
<evidence type="ECO:0000259" key="1">
    <source>
        <dbReference type="Pfam" id="PF04577"/>
    </source>
</evidence>
<name>A0ABU5SRT3_9CYAN</name>
<dbReference type="InterPro" id="IPR049625">
    <property type="entry name" value="Glyco_transf_61_cat"/>
</dbReference>
<sequence length="346" mass="39234">MWIELHGPESCEYRLEDPWQQPTGRLADYLVPITIDPQAYGVFRKARLVGSDLVGVDKDRRLVEETLHLKELTVAQRRCVVLRSFLPRCARIDAPVCSLVDIRRWSGAYFHWFLDALPRLIAADDHRVRSGERTLVIVPSSLQSWQEESLDLLGVKAEHRLPHHPPRGGGLEVRCLIAGVAQRWQRQGLAPFDAISPWSIRQLAQRFSTAVSIQDGDLTPQRIFLSRRGAPNRNVINEDAVLALLKPHGFVSLRCERLTLRQQISIFRSATHIVAPHGGALTNLIHARGGHLLELFQAHHGVRPEFFQLAAINGLSYRFLLCSNSPGSHDFHVDIDRLREWLAMTL</sequence>
<proteinExistence type="predicted"/>
<reference evidence="2 3" key="1">
    <citation type="submission" date="2023-12" db="EMBL/GenBank/DDBJ databases">
        <title>Baltic Sea Cyanobacteria.</title>
        <authorList>
            <person name="Delbaje E."/>
            <person name="Fewer D.P."/>
            <person name="Shishido T.K."/>
        </authorList>
    </citation>
    <scope>NUCLEOTIDE SEQUENCE [LARGE SCALE GENOMIC DNA]</scope>
    <source>
        <strain evidence="2 3">UHCC 0281</strain>
    </source>
</reference>
<protein>
    <submittedName>
        <fullName evidence="2">Glycosyltransferase family 61 protein</fullName>
        <ecNumber evidence="2">2.4.-.-</ecNumber>
    </submittedName>
</protein>
<accession>A0ABU5SRT3</accession>
<dbReference type="Pfam" id="PF04577">
    <property type="entry name" value="Glyco_transf_61"/>
    <property type="match status" value="1"/>
</dbReference>
<keyword evidence="3" id="KW-1185">Reference proteome</keyword>
<dbReference type="EMBL" id="JAYGHY010000003">
    <property type="protein sequence ID" value="MEA5441216.1"/>
    <property type="molecule type" value="Genomic_DNA"/>
</dbReference>
<evidence type="ECO:0000313" key="3">
    <source>
        <dbReference type="Proteomes" id="UP001302329"/>
    </source>
</evidence>